<comment type="caution">
    <text evidence="4">The sequence shown here is derived from an EMBL/GenBank/DDBJ whole genome shotgun (WGS) entry which is preliminary data.</text>
</comment>
<feature type="non-terminal residue" evidence="4">
    <location>
        <position position="2701"/>
    </location>
</feature>
<evidence type="ECO:0000256" key="1">
    <source>
        <dbReference type="SAM" id="SignalP"/>
    </source>
</evidence>
<name>A0A9D1NCC4_9FIRM</name>
<feature type="domain" description="MBG" evidence="3">
    <location>
        <begin position="1360"/>
        <end position="1428"/>
    </location>
</feature>
<feature type="chain" id="PRO_5039072627" evidence="1">
    <location>
        <begin position="21"/>
        <end position="2701"/>
    </location>
</feature>
<feature type="domain" description="MBG" evidence="3">
    <location>
        <begin position="2228"/>
        <end position="2309"/>
    </location>
</feature>
<organism evidence="4 5">
    <name type="scientific">Candidatus Stercoripulliclostridium merdipullorum</name>
    <dbReference type="NCBI Taxonomy" id="2840952"/>
    <lineage>
        <taxon>Bacteria</taxon>
        <taxon>Bacillati</taxon>
        <taxon>Bacillota</taxon>
        <taxon>Clostridia</taxon>
        <taxon>Eubacteriales</taxon>
        <taxon>Candidatus Stercoripulliclostridium</taxon>
    </lineage>
</organism>
<feature type="signal peptide" evidence="1">
    <location>
        <begin position="1"/>
        <end position="20"/>
    </location>
</feature>
<dbReference type="Pfam" id="PF07523">
    <property type="entry name" value="Big_3"/>
    <property type="match status" value="1"/>
</dbReference>
<proteinExistence type="predicted"/>
<accession>A0A9D1NCC4</accession>
<dbReference type="PROSITE" id="PS51257">
    <property type="entry name" value="PROKAR_LIPOPROTEIN"/>
    <property type="match status" value="1"/>
</dbReference>
<dbReference type="EMBL" id="DVOH01000031">
    <property type="protein sequence ID" value="HIV00306.1"/>
    <property type="molecule type" value="Genomic_DNA"/>
</dbReference>
<evidence type="ECO:0000313" key="4">
    <source>
        <dbReference type="EMBL" id="HIV00306.1"/>
    </source>
</evidence>
<dbReference type="InterPro" id="IPR022038">
    <property type="entry name" value="Ig-like_bact"/>
</dbReference>
<reference evidence="4" key="1">
    <citation type="submission" date="2020-10" db="EMBL/GenBank/DDBJ databases">
        <authorList>
            <person name="Gilroy R."/>
        </authorList>
    </citation>
    <scope>NUCLEOTIDE SEQUENCE</scope>
    <source>
        <strain evidence="4">23406</strain>
    </source>
</reference>
<dbReference type="InterPro" id="IPR041286">
    <property type="entry name" value="MBG_2"/>
</dbReference>
<gene>
    <name evidence="4" type="ORF">IAB14_04230</name>
</gene>
<keyword evidence="1" id="KW-0732">Signal</keyword>
<sequence length="2701" mass="299318">MKLKRILIVLLIVLALAVFAVGCQDAKAVEYIELQKLPQLEYVQGQAFQLDGALLYVRYKDGSETTFPLDLSMISGFNPDQLGKQILTISYEGATSSVTVNVVAPSVKSATVEYTDRNTTYIQEQNLNLDGVVLKIEFNNGTSTSVPVTSDMISGDYNMDIPGSYTVEVSYTLTGGQKLTGSFPITVAAKTLTGIEIDTAPTKKVYYVGETIDLTGGVLFLAYDNGYPVRVEMNALGGDLKVSWDNTKESSSVVVTLDYYGKIAKFTVQVLTRDVAEVAYDTPPQQIEGLSLNLNGFGMTITYNNGTEAKLLFRDGNIVYQEDGKLEAVYTPEMQNQPVRFENYDPDRTGTQTVTMRFYYISGANVAEMATTFDIDLIVEPKMYIDVEILMPDGMTIYQDKAFDLTGWQYVLHYDNGTRSEPRPLTANMINPDRPPQESFVYDTAGTETWRIVYGEVESFFEFKVVANTVVKVTPVNDNFFVFYTFAPEISDGLSFRIDYANGTQKTLAADEIRNLPIASYDQNLGSGHITFAYSDKYVADYPLTAAINVIRKLDSDTGLGMVAEPELRYNPGSVFTGSGMEIAVTYIEMHDGIERKIVETVSEFGEGWSFVADWAEEGVCRFPALADGELSRDFPIYVTYAGLADPDKQGVGLDVVIRKAPQSIALINTDLGIVPMHGKIDLNGLFIEVYYDGVDEPERIALTEDMLDYDPKADVELGLLAVTITYRTALGDYATEDGLPPVFRTTVTVVAPEAVELKITAMPLKTQYVYGVDTQLDLSGMEVCLQYDNNVLKTVDLDLLQYTSIEGLGVGEQQITINYADADLGVSVSCFLTITVIESPVESMQWKGGSVPEAEISEGVDFDLYGNAVLVDDRPVSELPVSVKYAGDASATETTLGSLQFRVEGFVQGSATLQIVKLYYSDRAYLELRVRIVPREIESVELDASTPPFRVIEGMPLDLSRATLILNYNNFTKGSVSLQQSNVVISEQNPGGYNAQDPSVGERSFTIRYVDENGNEFFTTAYVTVQSKQLLNIEVATFPKTQYIEGDSFSVEGGTVTLYYNNDTTVTLSMEDALLNNVGTFYITNYRFDTSEFSGFSKSQTIYIFYVEGGVTYETRYSVIVKDRKDPVVVMDNANLYTFMYGDTKAPKWTVQAYSTFDVAMPDTVLPADRVLVQYVPVGEINNMDPDKDYTVLPTEVGRYYIRISYNSDAYGDRIHNSFVNTDFEIVINTRTIYVKIDAVSKIYGTANPDYRVVAMSPDKYHDPSIVDDKPFAYDEDFFSPAFADQNVDFGTVCYDDKGRPVRIFRIGTFISTNGNPVDIVERTAAGIYTLKISDAVSKNYNIIYVDTTFTVERRQVAVIPDNVQVEYGTPTIYLTYETAPIDGVADSGLLDGDKFNGNLSRASGRNVGTYLINRGDLSNPNYEIVLDPEAKYLTIAQRNIYIKVDNIDKIYGEEVVMPTIAYFRDNACLDPDAFAYPEESENPEATLGAISFVHGVNRLSDVDVYPVSVSVNPEGTLGNYRIFVIEGNLSILERPIAVSADALSKYYGDSDPALTFRVSGVEGIDASGPVTGEDGQPQTLNGAPVRRAGENVGIYPVTEGTLLTANPNYDIRFASSVFTIEQKQLWIGVRQSDLTKVYDGKTPALAAYSVWTADKEGALIPFEGETAFVTVAFQDASRNVGNYAVSFGSANPNYSVASYADYPGSEDNAYVYSITQRIVEQIDYIDLPDNQAYNAQPFAFSAAVPQTFVQYEYNPDGSIKTDEHNNPVRDQIHVYLNLNSVTDAGTYLVRVDRLDNANYRLASSFETQITIRQRELEIKLLKADPDDPNTMVVEYTGKPAQITANDFVIVGGIEGINVNLALSVVNPVEGSTTAPQNVRYDEEGNIISYEIVAGTIANPNFVLTKTQGYRYKIVPCDVKIEIYSVGLSKSYDGKAPEIEENNFNFTFTSVNKTNLAKSAVEFVFTRTVQDDRPNGDVGEYSVSIVCDDRNHNVSLKETYIYRINAISVTVRTSNASKQYDGKQAGFRIEDLVLSNTTGYKPIVRNFAATETQSVTEVYNQFHEQLLAVIESVRTIGTPIANLIVTDVASIPSRVSEIKKYASAALLMLQDNQAILQADLYSETVEMLALVTSYADDLEANRNNAEKAEQYLALMQESYQKALTAIKTEDTFIAFLFEPAVGSSNSNVQATNSGNYRYRIVYSDNNKSYTLVNANPVYTIERWNILVRIDDKEIVYGDENPELTYTLWDGNNPSVPVEGVELSGQVLEVRSGSELVETPKNAGTYRIILTQEVTVGENYELGSQEGVFVIRPATVTVTVSQDIGKATEDSAGFVYGELISAGRFGDVLTYSGFRYGEDISVVQANPIYSVDGFELGDASARPGVGTYAVSVNPDSFVSPNYVFETVDGLLTINKAELRIKVNYIDQKSILYRTYGDGLVIDYDGFCYDDNKNNVGAFTEPVPVDSYTAAISPETAAGPTQHELRFRLDVQDLRNYNIVDVGDAYAYYVVVNQAELNVYIRPDGQERFVYTYGDEPAQNSFLVEYTGFKNADADDLGSIRPTLNFRKSVGEGPQFGENDIQFVESDLLRFSNYLIRYSAADFEVLPRELEVGFHREIRAMQTVVDGVASMPALIPYMYLMPDVEGAENPPPITNVEIRWGFYALADVYVRNFAYEDNMTLLKTGKFGEDKTTTVIVDDQQR</sequence>
<evidence type="ECO:0000259" key="3">
    <source>
        <dbReference type="Pfam" id="PF18676"/>
    </source>
</evidence>
<dbReference type="Pfam" id="PF18676">
    <property type="entry name" value="MBG_2"/>
    <property type="match status" value="3"/>
</dbReference>
<dbReference type="Proteomes" id="UP000886891">
    <property type="component" value="Unassembled WGS sequence"/>
</dbReference>
<protein>
    <submittedName>
        <fullName evidence="4">Bacterial Ig-like domain-containing protein</fullName>
    </submittedName>
</protein>
<evidence type="ECO:0000259" key="2">
    <source>
        <dbReference type="Pfam" id="PF07523"/>
    </source>
</evidence>
<dbReference type="Gene3D" id="2.60.40.3630">
    <property type="match status" value="5"/>
</dbReference>
<reference evidence="4" key="2">
    <citation type="journal article" date="2021" name="PeerJ">
        <title>Extensive microbial diversity within the chicken gut microbiome revealed by metagenomics and culture.</title>
        <authorList>
            <person name="Gilroy R."/>
            <person name="Ravi A."/>
            <person name="Getino M."/>
            <person name="Pursley I."/>
            <person name="Horton D.L."/>
            <person name="Alikhan N.F."/>
            <person name="Baker D."/>
            <person name="Gharbi K."/>
            <person name="Hall N."/>
            <person name="Watson M."/>
            <person name="Adriaenssens E.M."/>
            <person name="Foster-Nyarko E."/>
            <person name="Jarju S."/>
            <person name="Secka A."/>
            <person name="Antonio M."/>
            <person name="Oren A."/>
            <person name="Chaudhuri R.R."/>
            <person name="La Ragione R."/>
            <person name="Hildebrand F."/>
            <person name="Pallen M.J."/>
        </authorList>
    </citation>
    <scope>NUCLEOTIDE SEQUENCE</scope>
    <source>
        <strain evidence="4">23406</strain>
    </source>
</reference>
<feature type="domain" description="MBG" evidence="3">
    <location>
        <begin position="1539"/>
        <end position="1621"/>
    </location>
</feature>
<feature type="domain" description="Ig-like" evidence="2">
    <location>
        <begin position="41"/>
        <end position="102"/>
    </location>
</feature>
<evidence type="ECO:0000313" key="5">
    <source>
        <dbReference type="Proteomes" id="UP000886891"/>
    </source>
</evidence>